<dbReference type="OrthoDB" id="346059at2"/>
<dbReference type="Proteomes" id="UP000232196">
    <property type="component" value="Unassembled WGS sequence"/>
</dbReference>
<protein>
    <submittedName>
        <fullName evidence="2">Uncharacterized protein</fullName>
    </submittedName>
</protein>
<keyword evidence="3" id="KW-1185">Reference proteome</keyword>
<gene>
    <name evidence="2" type="ORF">CH357_16900</name>
</gene>
<sequence length="102" mass="11602">MITRTIITISIFLICLGTLSADTVTNTKTKEVIENVKTNQTEQGVIVEFEDGSRRGFDRTSVTVEAKPVEWKQKDQENYPDKERYTDYGIFGAIFLVILLLP</sequence>
<reference evidence="2 3" key="1">
    <citation type="submission" date="2017-07" db="EMBL/GenBank/DDBJ databases">
        <title>Leptospira spp. isolated from tropical soils.</title>
        <authorList>
            <person name="Thibeaux R."/>
            <person name="Iraola G."/>
            <person name="Ferres I."/>
            <person name="Bierque E."/>
            <person name="Girault D."/>
            <person name="Soupe-Gilbert M.-E."/>
            <person name="Picardeau M."/>
            <person name="Goarant C."/>
        </authorList>
    </citation>
    <scope>NUCLEOTIDE SEQUENCE [LARGE SCALE GENOMIC DNA]</scope>
    <source>
        <strain evidence="2 3">MCA1-C-A1</strain>
    </source>
</reference>
<organism evidence="2 3">
    <name type="scientific">Leptospira hartskeerlii</name>
    <dbReference type="NCBI Taxonomy" id="2023177"/>
    <lineage>
        <taxon>Bacteria</taxon>
        <taxon>Pseudomonadati</taxon>
        <taxon>Spirochaetota</taxon>
        <taxon>Spirochaetia</taxon>
        <taxon>Leptospirales</taxon>
        <taxon>Leptospiraceae</taxon>
        <taxon>Leptospira</taxon>
    </lineage>
</organism>
<evidence type="ECO:0000313" key="2">
    <source>
        <dbReference type="EMBL" id="PJZ24338.1"/>
    </source>
</evidence>
<proteinExistence type="predicted"/>
<feature type="chain" id="PRO_5014993859" evidence="1">
    <location>
        <begin position="21"/>
        <end position="102"/>
    </location>
</feature>
<dbReference type="EMBL" id="NPDN01000009">
    <property type="protein sequence ID" value="PJZ24338.1"/>
    <property type="molecule type" value="Genomic_DNA"/>
</dbReference>
<accession>A0A2M9X9G5</accession>
<dbReference type="NCBIfam" id="NF047525">
    <property type="entry name" value="LIMLP_04285_fam"/>
    <property type="match status" value="1"/>
</dbReference>
<name>A0A2M9X9G5_9LEPT</name>
<evidence type="ECO:0000313" key="3">
    <source>
        <dbReference type="Proteomes" id="UP000232196"/>
    </source>
</evidence>
<evidence type="ECO:0000256" key="1">
    <source>
        <dbReference type="SAM" id="SignalP"/>
    </source>
</evidence>
<comment type="caution">
    <text evidence="2">The sequence shown here is derived from an EMBL/GenBank/DDBJ whole genome shotgun (WGS) entry which is preliminary data.</text>
</comment>
<keyword evidence="1" id="KW-0732">Signal</keyword>
<dbReference type="RefSeq" id="WP_100707934.1">
    <property type="nucleotide sequence ID" value="NZ_NPDL01000009.1"/>
</dbReference>
<dbReference type="AlphaFoldDB" id="A0A2M9X9G5"/>
<feature type="signal peptide" evidence="1">
    <location>
        <begin position="1"/>
        <end position="20"/>
    </location>
</feature>